<dbReference type="PANTHER" id="PTHR46649:SF4">
    <property type="entry name" value="HALOACID DEHALOGENASE-LIKE HYDROLASE (HAD) SUPERFAMILY PROTEIN"/>
    <property type="match status" value="1"/>
</dbReference>
<dbReference type="SFLD" id="SFLDG01129">
    <property type="entry name" value="C1.5:_HAD__Beta-PGM__Phosphata"/>
    <property type="match status" value="1"/>
</dbReference>
<protein>
    <submittedName>
        <fullName evidence="1">HAD family hydrolase</fullName>
    </submittedName>
</protein>
<evidence type="ECO:0000313" key="2">
    <source>
        <dbReference type="Proteomes" id="UP000556611"/>
    </source>
</evidence>
<dbReference type="Proteomes" id="UP000556611">
    <property type="component" value="Unassembled WGS sequence"/>
</dbReference>
<organism evidence="1 2">
    <name type="scientific">Tsukamurella columbiensis</name>
    <dbReference type="NCBI Taxonomy" id="128509"/>
    <lineage>
        <taxon>Bacteria</taxon>
        <taxon>Bacillati</taxon>
        <taxon>Actinomycetota</taxon>
        <taxon>Actinomycetes</taxon>
        <taxon>Mycobacteriales</taxon>
        <taxon>Tsukamurellaceae</taxon>
        <taxon>Tsukamurella</taxon>
    </lineage>
</organism>
<dbReference type="Pfam" id="PF00702">
    <property type="entry name" value="Hydrolase"/>
    <property type="match status" value="1"/>
</dbReference>
<dbReference type="EMBL" id="JABARZ010000022">
    <property type="protein sequence ID" value="NMD57838.1"/>
    <property type="molecule type" value="Genomic_DNA"/>
</dbReference>
<name>A0ABX1LHT3_9ACTN</name>
<keyword evidence="2" id="KW-1185">Reference proteome</keyword>
<accession>A0ABX1LHT3</accession>
<keyword evidence="1" id="KW-0378">Hydrolase</keyword>
<dbReference type="SFLD" id="SFLDS00003">
    <property type="entry name" value="Haloacid_Dehalogenase"/>
    <property type="match status" value="1"/>
</dbReference>
<comment type="caution">
    <text evidence="1">The sequence shown here is derived from an EMBL/GenBank/DDBJ whole genome shotgun (WGS) entry which is preliminary data.</text>
</comment>
<dbReference type="SUPFAM" id="SSF56784">
    <property type="entry name" value="HAD-like"/>
    <property type="match status" value="1"/>
</dbReference>
<dbReference type="PRINTS" id="PR00413">
    <property type="entry name" value="HADHALOGNASE"/>
</dbReference>
<evidence type="ECO:0000313" key="1">
    <source>
        <dbReference type="EMBL" id="NMD57838.1"/>
    </source>
</evidence>
<dbReference type="PANTHER" id="PTHR46649">
    <property type="match status" value="1"/>
</dbReference>
<dbReference type="RefSeq" id="WP_191834208.1">
    <property type="nucleotide sequence ID" value="NZ_JABARZ010000022.1"/>
</dbReference>
<dbReference type="GO" id="GO:0016787">
    <property type="term" value="F:hydrolase activity"/>
    <property type="evidence" value="ECO:0007669"/>
    <property type="project" value="UniProtKB-KW"/>
</dbReference>
<dbReference type="Gene3D" id="3.40.50.1000">
    <property type="entry name" value="HAD superfamily/HAD-like"/>
    <property type="match status" value="1"/>
</dbReference>
<dbReference type="InterPro" id="IPR036412">
    <property type="entry name" value="HAD-like_sf"/>
</dbReference>
<dbReference type="InterPro" id="IPR023214">
    <property type="entry name" value="HAD_sf"/>
</dbReference>
<gene>
    <name evidence="1" type="ORF">HHU10_19660</name>
</gene>
<reference evidence="1 2" key="1">
    <citation type="submission" date="2020-04" db="EMBL/GenBank/DDBJ databases">
        <title>MicrobeNet Type strains.</title>
        <authorList>
            <person name="Nicholson A.C."/>
        </authorList>
    </citation>
    <scope>NUCLEOTIDE SEQUENCE [LARGE SCALE GENOMIC DNA]</scope>
    <source>
        <strain evidence="1 2">ATCC BAA-330</strain>
    </source>
</reference>
<dbReference type="InterPro" id="IPR006439">
    <property type="entry name" value="HAD-SF_hydro_IA"/>
</dbReference>
<proteinExistence type="predicted"/>
<sequence>MTTGGTGYAGVLFDFSGTLFRLEPDTAWFAGLTDAEGRDLDDTAQRELLHRMTVPVGEPVPMDEDARRTWHARDLSSADHRGAYLHVLEHSGVADAGERERLYGEFSNPLNWTIYPDTAAVLRAARDAGLKIGVLSNIGYDIRPAFAREGIDSLVDAFVLSFEVGHAKPDLAVFRAATAALGLPPERVLMVGDSAEADGASRAIGCGFAQVEPLPVDARPAGLLDAVRAAGAI</sequence>